<feature type="transmembrane region" description="Helical" evidence="10">
    <location>
        <begin position="45"/>
        <end position="73"/>
    </location>
</feature>
<dbReference type="PANTHER" id="PTHR31563:SF10">
    <property type="entry name" value="ION CHANNEL POLLUX-RELATED"/>
    <property type="match status" value="1"/>
</dbReference>
<keyword evidence="8" id="KW-0407">Ion channel</keyword>
<evidence type="ECO:0000256" key="8">
    <source>
        <dbReference type="ARBA" id="ARBA00023303"/>
    </source>
</evidence>
<dbReference type="PROSITE" id="PS51201">
    <property type="entry name" value="RCK_N"/>
    <property type="match status" value="1"/>
</dbReference>
<dbReference type="GO" id="GO:0034220">
    <property type="term" value="P:monoatomic ion transmembrane transport"/>
    <property type="evidence" value="ECO:0007669"/>
    <property type="project" value="UniProtKB-KW"/>
</dbReference>
<evidence type="ECO:0000256" key="3">
    <source>
        <dbReference type="ARBA" id="ARBA00022448"/>
    </source>
</evidence>
<evidence type="ECO:0000313" key="12">
    <source>
        <dbReference type="EMBL" id="CAB4684899.1"/>
    </source>
</evidence>
<keyword evidence="4 10" id="KW-0812">Transmembrane</keyword>
<dbReference type="GO" id="GO:0012505">
    <property type="term" value="C:endomembrane system"/>
    <property type="evidence" value="ECO:0007669"/>
    <property type="project" value="UniProtKB-SubCell"/>
</dbReference>
<dbReference type="InterPro" id="IPR003148">
    <property type="entry name" value="RCK_N"/>
</dbReference>
<accession>A0A6J6NF42</accession>
<dbReference type="SUPFAM" id="SSF51735">
    <property type="entry name" value="NAD(P)-binding Rossmann-fold domains"/>
    <property type="match status" value="1"/>
</dbReference>
<evidence type="ECO:0000256" key="10">
    <source>
        <dbReference type="SAM" id="Phobius"/>
    </source>
</evidence>
<dbReference type="Gene3D" id="3.40.50.720">
    <property type="entry name" value="NAD(P)-binding Rossmann-like Domain"/>
    <property type="match status" value="2"/>
</dbReference>
<keyword evidence="7 10" id="KW-0472">Membrane</keyword>
<dbReference type="InterPro" id="IPR010420">
    <property type="entry name" value="CASTOR/POLLUX/SYM8_dom"/>
</dbReference>
<evidence type="ECO:0000256" key="9">
    <source>
        <dbReference type="SAM" id="MobiDB-lite"/>
    </source>
</evidence>
<feature type="domain" description="RCK N-terminal" evidence="11">
    <location>
        <begin position="148"/>
        <end position="284"/>
    </location>
</feature>
<dbReference type="EMBL" id="CAEZXL010000062">
    <property type="protein sequence ID" value="CAB4684899.1"/>
    <property type="molecule type" value="Genomic_DNA"/>
</dbReference>
<dbReference type="Pfam" id="PF22614">
    <property type="entry name" value="Slo-like_RCK"/>
    <property type="match status" value="1"/>
</dbReference>
<proteinExistence type="inferred from homology"/>
<keyword evidence="5 10" id="KW-1133">Transmembrane helix</keyword>
<keyword evidence="3" id="KW-0813">Transport</keyword>
<organism evidence="12">
    <name type="scientific">freshwater metagenome</name>
    <dbReference type="NCBI Taxonomy" id="449393"/>
    <lineage>
        <taxon>unclassified sequences</taxon>
        <taxon>metagenomes</taxon>
        <taxon>ecological metagenomes</taxon>
    </lineage>
</organism>
<evidence type="ECO:0000256" key="5">
    <source>
        <dbReference type="ARBA" id="ARBA00022989"/>
    </source>
</evidence>
<evidence type="ECO:0000256" key="4">
    <source>
        <dbReference type="ARBA" id="ARBA00022692"/>
    </source>
</evidence>
<name>A0A6J6NF42_9ZZZZ</name>
<evidence type="ECO:0000256" key="1">
    <source>
        <dbReference type="ARBA" id="ARBA00004127"/>
    </source>
</evidence>
<evidence type="ECO:0000256" key="6">
    <source>
        <dbReference type="ARBA" id="ARBA00023065"/>
    </source>
</evidence>
<feature type="region of interest" description="Disordered" evidence="9">
    <location>
        <begin position="1"/>
        <end position="23"/>
    </location>
</feature>
<dbReference type="AlphaFoldDB" id="A0A6J6NF42"/>
<dbReference type="Pfam" id="PF06241">
    <property type="entry name" value="Castor_Poll_mid"/>
    <property type="match status" value="1"/>
</dbReference>
<dbReference type="GO" id="GO:0006813">
    <property type="term" value="P:potassium ion transport"/>
    <property type="evidence" value="ECO:0007669"/>
    <property type="project" value="InterPro"/>
</dbReference>
<evidence type="ECO:0000256" key="2">
    <source>
        <dbReference type="ARBA" id="ARBA00008577"/>
    </source>
</evidence>
<feature type="transmembrane region" description="Helical" evidence="10">
    <location>
        <begin position="110"/>
        <end position="132"/>
    </location>
</feature>
<evidence type="ECO:0000256" key="7">
    <source>
        <dbReference type="ARBA" id="ARBA00023136"/>
    </source>
</evidence>
<evidence type="ECO:0000259" key="11">
    <source>
        <dbReference type="PROSITE" id="PS51201"/>
    </source>
</evidence>
<reference evidence="12" key="1">
    <citation type="submission" date="2020-05" db="EMBL/GenBank/DDBJ databases">
        <authorList>
            <person name="Chiriac C."/>
            <person name="Salcher M."/>
            <person name="Ghai R."/>
            <person name="Kavagutti S V."/>
        </authorList>
    </citation>
    <scope>NUCLEOTIDE SEQUENCE</scope>
</reference>
<dbReference type="InterPro" id="IPR036291">
    <property type="entry name" value="NAD(P)-bd_dom_sf"/>
</dbReference>
<gene>
    <name evidence="12" type="ORF">UFOPK2373_00476</name>
</gene>
<dbReference type="InterPro" id="IPR044849">
    <property type="entry name" value="CASTOR/POLLUX/SYM8-like"/>
</dbReference>
<sequence length="650" mass="69919">MSNKQERSYGQGAQGEPTISTPAKPSLGAKLRYSFDNSIAKSGMFVTWMFVLMVIFSILLVLIKSILFALPFITHPETAIEFNFETFWGSFATLFGKGGEATWAERILGFLTWACTVALGGSVTGFIVGAITRTFDRLRKGKSPIVDNNHTLILGWSNRIYPILKELAIANSNVRKARVVIFSNHTRDYMEDEIEARAKDLGKLKVVTRTGDVTNPEDLKRTNIANAKSIIVLDSDETGDANVVSTVLAIKAVNPNTNIKIVTEIDDANTGEALTTATNGQVITVRSHEIIARVTAQASRRPGLAAVVLDLLDFDGDEIYFTDVPALVGKTYADAILAFNEACVIGLLNADGTTSVNPAQDTVITPGTKIIAIAEDDDKVVYTGVREDIAKSKVTPLAKRDEVAEHLLIIGWSSMGRTVLNELAQFLPKGSTVHIVAQSRYVDPAELANLKFGEINVSYASVTGDIDDLISAAKDKNYDEIIVLGYRNAISESEADAQTMLTMLQMNQLFKADGNGVEPTRLVAEILDSRKSELARVAAVDDLVVSDSLAALLIAQISENPALAPVFEDLFDAEGATLNVRKISDYAPIGKSVSFAELVATARNHGESAIGYRLASGTGAEGSTGVVLNPAKTSEFIPVEGDSLVVIGNL</sequence>
<keyword evidence="6" id="KW-0406">Ion transport</keyword>
<dbReference type="PANTHER" id="PTHR31563">
    <property type="entry name" value="ION CHANNEL POLLUX-RELATED"/>
    <property type="match status" value="1"/>
</dbReference>
<protein>
    <submittedName>
        <fullName evidence="12">Unannotated protein</fullName>
    </submittedName>
</protein>
<comment type="similarity">
    <text evidence="2">Belongs to the castor/pollux (TC 1.A.1.23) family.</text>
</comment>
<comment type="subcellular location">
    <subcellularLocation>
        <location evidence="1">Endomembrane system</location>
        <topology evidence="1">Multi-pass membrane protein</topology>
    </subcellularLocation>
</comment>